<organism evidence="4 5">
    <name type="scientific">Gordonia alkaliphila</name>
    <dbReference type="NCBI Taxonomy" id="1053547"/>
    <lineage>
        <taxon>Bacteria</taxon>
        <taxon>Bacillati</taxon>
        <taxon>Actinomycetota</taxon>
        <taxon>Actinomycetes</taxon>
        <taxon>Mycobacteriales</taxon>
        <taxon>Gordoniaceae</taxon>
        <taxon>Gordonia</taxon>
    </lineage>
</organism>
<keyword evidence="2" id="KW-0472">Membrane</keyword>
<proteinExistence type="predicted"/>
<evidence type="ECO:0000259" key="3">
    <source>
        <dbReference type="Pfam" id="PF14219"/>
    </source>
</evidence>
<reference evidence="5" key="1">
    <citation type="journal article" date="2019" name="Int. J. Syst. Evol. Microbiol.">
        <title>The Global Catalogue of Microorganisms (GCM) 10K type strain sequencing project: providing services to taxonomists for standard genome sequencing and annotation.</title>
        <authorList>
            <consortium name="The Broad Institute Genomics Platform"/>
            <consortium name="The Broad Institute Genome Sequencing Center for Infectious Disease"/>
            <person name="Wu L."/>
            <person name="Ma J."/>
        </authorList>
    </citation>
    <scope>NUCLEOTIDE SEQUENCE [LARGE SCALE GENOMIC DNA]</scope>
    <source>
        <strain evidence="5">JCM 18077</strain>
    </source>
</reference>
<dbReference type="Pfam" id="PF14219">
    <property type="entry name" value="DUF4328"/>
    <property type="match status" value="1"/>
</dbReference>
<dbReference type="Proteomes" id="UP001500822">
    <property type="component" value="Unassembled WGS sequence"/>
</dbReference>
<dbReference type="InterPro" id="IPR025565">
    <property type="entry name" value="DUF4328"/>
</dbReference>
<feature type="transmembrane region" description="Helical" evidence="2">
    <location>
        <begin position="273"/>
        <end position="295"/>
    </location>
</feature>
<name>A0ABP8Z072_9ACTN</name>
<feature type="domain" description="DUF4328" evidence="3">
    <location>
        <begin position="186"/>
        <end position="325"/>
    </location>
</feature>
<comment type="caution">
    <text evidence="4">The sequence shown here is derived from an EMBL/GenBank/DDBJ whole genome shotgun (WGS) entry which is preliminary data.</text>
</comment>
<feature type="compositionally biased region" description="Pro residues" evidence="1">
    <location>
        <begin position="49"/>
        <end position="64"/>
    </location>
</feature>
<evidence type="ECO:0000256" key="1">
    <source>
        <dbReference type="SAM" id="MobiDB-lite"/>
    </source>
</evidence>
<keyword evidence="2" id="KW-1133">Transmembrane helix</keyword>
<feature type="compositionally biased region" description="Low complexity" evidence="1">
    <location>
        <begin position="38"/>
        <end position="48"/>
    </location>
</feature>
<dbReference type="EMBL" id="BAABIE010000003">
    <property type="protein sequence ID" value="GAA4743038.1"/>
    <property type="molecule type" value="Genomic_DNA"/>
</dbReference>
<feature type="region of interest" description="Disordered" evidence="1">
    <location>
        <begin position="38"/>
        <end position="86"/>
    </location>
</feature>
<evidence type="ECO:0000313" key="5">
    <source>
        <dbReference type="Proteomes" id="UP001500822"/>
    </source>
</evidence>
<evidence type="ECO:0000313" key="4">
    <source>
        <dbReference type="EMBL" id="GAA4743038.1"/>
    </source>
</evidence>
<feature type="transmembrane region" description="Helical" evidence="2">
    <location>
        <begin position="145"/>
        <end position="165"/>
    </location>
</feature>
<keyword evidence="2" id="KW-0812">Transmembrane</keyword>
<feature type="transmembrane region" description="Helical" evidence="2">
    <location>
        <begin position="232"/>
        <end position="253"/>
    </location>
</feature>
<sequence length="350" mass="37881">MLDVCLRCQIQADHLPGRTTCPRCGGKLSVLDAQTRRSVPMPAQSAPAQSPPAQSPPTQYPPGQPSARVPQRPRPAGRPQPQTTRAPLRWVAHRPLNTLPPARPVRPAARIGTPRYTEVPRWGLRDVGVPPGDDNREAKSPGARLRWALQIIWPVLAVAAALQLLRYCILMFNRSHPIPYWLDLASLWLLLISGAVAVAAAVWGLFLFARWLLAARERSYETVETSDPRRRWLIIAGAVLPFVNVLTAPLLLLEAAAAVGPAQAARVRPAINRVAVAWGLVNGLALIALVYRIVAWSSGSIQVGADAMVATLVTFVASGIFVAWLVPRLDGLVATDLPSVAPARRFVVAA</sequence>
<protein>
    <submittedName>
        <fullName evidence="4">DUF4328 domain-containing protein</fullName>
    </submittedName>
</protein>
<feature type="transmembrane region" description="Helical" evidence="2">
    <location>
        <begin position="307"/>
        <end position="326"/>
    </location>
</feature>
<gene>
    <name evidence="4" type="ORF">GCM10023217_09610</name>
</gene>
<dbReference type="RefSeq" id="WP_345312629.1">
    <property type="nucleotide sequence ID" value="NZ_BAABIE010000003.1"/>
</dbReference>
<accession>A0ABP8Z072</accession>
<keyword evidence="5" id="KW-1185">Reference proteome</keyword>
<feature type="transmembrane region" description="Helical" evidence="2">
    <location>
        <begin position="185"/>
        <end position="212"/>
    </location>
</feature>
<evidence type="ECO:0000256" key="2">
    <source>
        <dbReference type="SAM" id="Phobius"/>
    </source>
</evidence>